<accession>A0AAP0PLG5</accession>
<comment type="caution">
    <text evidence="1">The sequence shown here is derived from an EMBL/GenBank/DDBJ whole genome shotgun (WGS) entry which is preliminary data.</text>
</comment>
<reference evidence="1 2" key="1">
    <citation type="submission" date="2024-01" db="EMBL/GenBank/DDBJ databases">
        <title>Genome assemblies of Stephania.</title>
        <authorList>
            <person name="Yang L."/>
        </authorList>
    </citation>
    <scope>NUCLEOTIDE SEQUENCE [LARGE SCALE GENOMIC DNA]</scope>
    <source>
        <strain evidence="1">QJT</strain>
        <tissue evidence="1">Leaf</tissue>
    </source>
</reference>
<keyword evidence="2" id="KW-1185">Reference proteome</keyword>
<dbReference type="EMBL" id="JBBNAE010000002">
    <property type="protein sequence ID" value="KAK9145900.1"/>
    <property type="molecule type" value="Genomic_DNA"/>
</dbReference>
<gene>
    <name evidence="1" type="ORF">Sjap_005803</name>
</gene>
<evidence type="ECO:0000313" key="1">
    <source>
        <dbReference type="EMBL" id="KAK9145900.1"/>
    </source>
</evidence>
<dbReference type="Proteomes" id="UP001417504">
    <property type="component" value="Unassembled WGS sequence"/>
</dbReference>
<dbReference type="AlphaFoldDB" id="A0AAP0PLG5"/>
<protein>
    <submittedName>
        <fullName evidence="1">Uncharacterized protein</fullName>
    </submittedName>
</protein>
<sequence length="106" mass="11883">MIPNIGRIGRGTLSLLSDACNRQTLDAALHFKCTLRDNVSLDDAFEMADQVIAFLSGYEDTYQTTVTSSESEEELYPPSMFVNTAVVENNHLWSPILEPPFKHLCM</sequence>
<proteinExistence type="predicted"/>
<organism evidence="1 2">
    <name type="scientific">Stephania japonica</name>
    <dbReference type="NCBI Taxonomy" id="461633"/>
    <lineage>
        <taxon>Eukaryota</taxon>
        <taxon>Viridiplantae</taxon>
        <taxon>Streptophyta</taxon>
        <taxon>Embryophyta</taxon>
        <taxon>Tracheophyta</taxon>
        <taxon>Spermatophyta</taxon>
        <taxon>Magnoliopsida</taxon>
        <taxon>Ranunculales</taxon>
        <taxon>Menispermaceae</taxon>
        <taxon>Menispermoideae</taxon>
        <taxon>Cissampelideae</taxon>
        <taxon>Stephania</taxon>
    </lineage>
</organism>
<evidence type="ECO:0000313" key="2">
    <source>
        <dbReference type="Proteomes" id="UP001417504"/>
    </source>
</evidence>
<name>A0AAP0PLG5_9MAGN</name>